<name>A0A831LMI9_9BACT</name>
<accession>A0A831LMI9</accession>
<dbReference type="EMBL" id="DSDK01000687">
    <property type="protein sequence ID" value="HDR52393.1"/>
    <property type="molecule type" value="Genomic_DNA"/>
</dbReference>
<reference evidence="1" key="1">
    <citation type="journal article" date="2020" name="mSystems">
        <title>Genome- and Community-Level Interaction Insights into Carbon Utilization and Element Cycling Functions of Hydrothermarchaeota in Hydrothermal Sediment.</title>
        <authorList>
            <person name="Zhou Z."/>
            <person name="Liu Y."/>
            <person name="Xu W."/>
            <person name="Pan J."/>
            <person name="Luo Z.H."/>
            <person name="Li M."/>
        </authorList>
    </citation>
    <scope>NUCLEOTIDE SEQUENCE [LARGE SCALE GENOMIC DNA]</scope>
    <source>
        <strain evidence="1">SpSt-1217</strain>
    </source>
</reference>
<sequence>MAKEERPINRNEPGKNPETIVPITFNPHKHHLEFLKKQIAIWKTKNRDEVQTELRCIGNNLIDLYCGKLTVNEIERQCIAFAEKENLTDAEKLAKWLAPAEFRKTELTDKSVWVIKQGLDSERFLHIHPAKYSPFCVRVRAATLKTVIALKIFAGENTSDTLHLSTVNHIRTKYLDLSPVKSLEKGKGISRLWTVFSQP</sequence>
<proteinExistence type="predicted"/>
<dbReference type="AlphaFoldDB" id="A0A831LMI9"/>
<dbReference type="Proteomes" id="UP000886047">
    <property type="component" value="Unassembled WGS sequence"/>
</dbReference>
<comment type="caution">
    <text evidence="1">The sequence shown here is derived from an EMBL/GenBank/DDBJ whole genome shotgun (WGS) entry which is preliminary data.</text>
</comment>
<evidence type="ECO:0000313" key="1">
    <source>
        <dbReference type="EMBL" id="HDR52393.1"/>
    </source>
</evidence>
<gene>
    <name evidence="1" type="ORF">ENN90_12350</name>
</gene>
<organism evidence="1">
    <name type="scientific">Mariniphaga anaerophila</name>
    <dbReference type="NCBI Taxonomy" id="1484053"/>
    <lineage>
        <taxon>Bacteria</taxon>
        <taxon>Pseudomonadati</taxon>
        <taxon>Bacteroidota</taxon>
        <taxon>Bacteroidia</taxon>
        <taxon>Marinilabiliales</taxon>
        <taxon>Prolixibacteraceae</taxon>
        <taxon>Mariniphaga</taxon>
    </lineage>
</organism>
<protein>
    <submittedName>
        <fullName evidence="1">Uncharacterized protein</fullName>
    </submittedName>
</protein>